<proteinExistence type="predicted"/>
<protein>
    <recommendedName>
        <fullName evidence="6">RecD helicase-like helix-hairpin-helix domain-containing protein</fullName>
    </recommendedName>
</protein>
<accession>A0A3N0EBB8</accession>
<dbReference type="Pfam" id="PF14490">
    <property type="entry name" value="HHH_RecD2"/>
    <property type="match status" value="1"/>
</dbReference>
<evidence type="ECO:0000313" key="5">
    <source>
        <dbReference type="Proteomes" id="UP000269198"/>
    </source>
</evidence>
<feature type="domain" description="UvrD-like helicase C-terminal" evidence="2">
    <location>
        <begin position="641"/>
        <end position="686"/>
    </location>
</feature>
<evidence type="ECO:0000259" key="2">
    <source>
        <dbReference type="Pfam" id="PF13538"/>
    </source>
</evidence>
<keyword evidence="5" id="KW-1185">Reference proteome</keyword>
<dbReference type="EMBL" id="RJMB01000008">
    <property type="protein sequence ID" value="RNL85094.1"/>
    <property type="molecule type" value="Genomic_DNA"/>
</dbReference>
<evidence type="ECO:0000256" key="1">
    <source>
        <dbReference type="SAM" id="MobiDB-lite"/>
    </source>
</evidence>
<dbReference type="OrthoDB" id="9763659at2"/>
<dbReference type="Gene3D" id="2.30.30.940">
    <property type="match status" value="1"/>
</dbReference>
<dbReference type="InterPro" id="IPR027785">
    <property type="entry name" value="UvrD-like_helicase_C"/>
</dbReference>
<gene>
    <name evidence="4" type="ORF">EFW17_10490</name>
</gene>
<evidence type="ECO:0008006" key="6">
    <source>
        <dbReference type="Google" id="ProtNLM"/>
    </source>
</evidence>
<feature type="region of interest" description="Disordered" evidence="1">
    <location>
        <begin position="1"/>
        <end position="139"/>
    </location>
</feature>
<feature type="domain" description="ATP-dependent RecD2 DNA helicase-like helix-hairpin-helix" evidence="3">
    <location>
        <begin position="133"/>
        <end position="218"/>
    </location>
</feature>
<reference evidence="4 5" key="1">
    <citation type="submission" date="2018-11" db="EMBL/GenBank/DDBJ databases">
        <title>The genome draft of YIM 96095.</title>
        <authorList>
            <person name="Tang S.-K."/>
            <person name="Chunyu W.-X."/>
            <person name="Feng Y.-Z."/>
        </authorList>
    </citation>
    <scope>NUCLEOTIDE SEQUENCE [LARGE SCALE GENOMIC DNA]</scope>
    <source>
        <strain evidence="4 5">YIM 96095</strain>
    </source>
</reference>
<dbReference type="Pfam" id="PF13245">
    <property type="entry name" value="AAA_19"/>
    <property type="match status" value="1"/>
</dbReference>
<dbReference type="Gene3D" id="1.10.10.2220">
    <property type="match status" value="1"/>
</dbReference>
<sequence>MRSTTPPRPLPAERPPCSPGAVPKATHQCPDGGQVSLGSRGGGCREVRSPPGASYLPASHGGAGGGSPEGPRRAVRNEPIERPVPVAPGARRDGPPTTDSSATRGEEISVLSEESFPEPSGPPDPGPGEATARTRAVLAGMGAPESLAAPLVTALGPGAATELSEDPWRILSLRQVTPQQADTCARRALGASSSPEDPRRGRAFISHLLGQAARHGHTALEERHLERAARSLGLPSPSDAVKAALDHGEVTLFESMPEPEEDDPGGAEPAEMPEPTRHYAPARLGLAEQQLGEGITRLSATSEPLMDPVTAAEAVQDVVTRYGIDVDPRTSSALGAVALRGVTVLTHDAGSASAVAHALVGAAAIAAGSDTGIAVTAPTTQAAAVLNAELTGIGDGDDEPAVEVVPLGRLLECELPGSFGRGAARPVEAGLVIVAEAMALDVERAAALVEACADGTHLVFVADPSQAPSAGPGAVVSNTIGSGTVAVAELGSATEPDPLARLATMTAQGELDRVEAPGREVVVVPASSGTEAARRVVQLLTDSIPRVLRIPTEHVQVVAATAGGDSGTEALNTLCKNQLNPGPGAHHGFDPGDRVRLGADGPGYSAGDTGYVRQGGDAGVRVELADTRVVTVADPAHLSPGWAVSVADAHGGLWPAVVAVFPPETKGSRPQVYTAMTRARRHLSIVHAAGPDLARAVRQQATIDRHTRLADILREG</sequence>
<feature type="compositionally biased region" description="Pro residues" evidence="1">
    <location>
        <begin position="1"/>
        <end position="18"/>
    </location>
</feature>
<dbReference type="InterPro" id="IPR027417">
    <property type="entry name" value="P-loop_NTPase"/>
</dbReference>
<dbReference type="InterPro" id="IPR029493">
    <property type="entry name" value="RecD2-like_HHH"/>
</dbReference>
<dbReference type="Proteomes" id="UP000269198">
    <property type="component" value="Unassembled WGS sequence"/>
</dbReference>
<dbReference type="AlphaFoldDB" id="A0A3N0EBB8"/>
<organism evidence="4 5">
    <name type="scientific">Halostreptopolyspora alba</name>
    <dbReference type="NCBI Taxonomy" id="2487137"/>
    <lineage>
        <taxon>Bacteria</taxon>
        <taxon>Bacillati</taxon>
        <taxon>Actinomycetota</taxon>
        <taxon>Actinomycetes</taxon>
        <taxon>Streptosporangiales</taxon>
        <taxon>Nocardiopsidaceae</taxon>
        <taxon>Halostreptopolyspora</taxon>
    </lineage>
</organism>
<dbReference type="SUPFAM" id="SSF52540">
    <property type="entry name" value="P-loop containing nucleoside triphosphate hydrolases"/>
    <property type="match status" value="1"/>
</dbReference>
<evidence type="ECO:0000259" key="3">
    <source>
        <dbReference type="Pfam" id="PF14490"/>
    </source>
</evidence>
<dbReference type="Pfam" id="PF13538">
    <property type="entry name" value="UvrD_C_2"/>
    <property type="match status" value="1"/>
</dbReference>
<evidence type="ECO:0000313" key="4">
    <source>
        <dbReference type="EMBL" id="RNL85094.1"/>
    </source>
</evidence>
<feature type="compositionally biased region" description="Basic and acidic residues" evidence="1">
    <location>
        <begin position="70"/>
        <end position="81"/>
    </location>
</feature>
<feature type="region of interest" description="Disordered" evidence="1">
    <location>
        <begin position="254"/>
        <end position="275"/>
    </location>
</feature>
<dbReference type="Gene3D" id="3.40.50.300">
    <property type="entry name" value="P-loop containing nucleotide triphosphate hydrolases"/>
    <property type="match status" value="2"/>
</dbReference>
<dbReference type="CDD" id="cd18809">
    <property type="entry name" value="SF1_C_RecD"/>
    <property type="match status" value="1"/>
</dbReference>
<comment type="caution">
    <text evidence="4">The sequence shown here is derived from an EMBL/GenBank/DDBJ whole genome shotgun (WGS) entry which is preliminary data.</text>
</comment>
<name>A0A3N0EBB8_9ACTN</name>